<accession>A0A9X1NNB4</accession>
<dbReference type="AlphaFoldDB" id="A0A9X1NNB4"/>
<proteinExistence type="predicted"/>
<dbReference type="RefSeq" id="WP_231449086.1">
    <property type="nucleotide sequence ID" value="NZ_JAJOMB010000028.1"/>
</dbReference>
<evidence type="ECO:0008006" key="4">
    <source>
        <dbReference type="Google" id="ProtNLM"/>
    </source>
</evidence>
<organism evidence="2 3">
    <name type="scientific">Kineosporia babensis</name>
    <dbReference type="NCBI Taxonomy" id="499548"/>
    <lineage>
        <taxon>Bacteria</taxon>
        <taxon>Bacillati</taxon>
        <taxon>Actinomycetota</taxon>
        <taxon>Actinomycetes</taxon>
        <taxon>Kineosporiales</taxon>
        <taxon>Kineosporiaceae</taxon>
        <taxon>Kineosporia</taxon>
    </lineage>
</organism>
<dbReference type="InterPro" id="IPR012332">
    <property type="entry name" value="Autotransporter_pectin_lyase_C"/>
</dbReference>
<name>A0A9X1NNB4_9ACTN</name>
<comment type="caution">
    <text evidence="2">The sequence shown here is derived from an EMBL/GenBank/DDBJ whole genome shotgun (WGS) entry which is preliminary data.</text>
</comment>
<dbReference type="Proteomes" id="UP001138997">
    <property type="component" value="Unassembled WGS sequence"/>
</dbReference>
<protein>
    <recommendedName>
        <fullName evidence="4">Membrane-associated oxidoreductase</fullName>
    </recommendedName>
</protein>
<feature type="transmembrane region" description="Helical" evidence="1">
    <location>
        <begin position="599"/>
        <end position="618"/>
    </location>
</feature>
<gene>
    <name evidence="2" type="ORF">LR394_35585</name>
</gene>
<reference evidence="2" key="1">
    <citation type="submission" date="2021-11" db="EMBL/GenBank/DDBJ databases">
        <title>Streptomyces corallinus and Kineosporia corallina sp. nov., two new coral-derived marine actinobacteria.</title>
        <authorList>
            <person name="Buangrab K."/>
            <person name="Sutthacheep M."/>
            <person name="Yeemin T."/>
            <person name="Harunari E."/>
            <person name="Igarashi Y."/>
            <person name="Sripreechasak P."/>
            <person name="Kanchanasin P."/>
            <person name="Tanasupawat S."/>
            <person name="Phongsopitanun W."/>
        </authorList>
    </citation>
    <scope>NUCLEOTIDE SEQUENCE</scope>
    <source>
        <strain evidence="2">JCM 31032</strain>
    </source>
</reference>
<evidence type="ECO:0000256" key="1">
    <source>
        <dbReference type="SAM" id="Phobius"/>
    </source>
</evidence>
<sequence length="710" mass="76040">MPDRVLAAAQCGEQLDLVGPGQFDARKPDVVWPSDREVSAASLLAALTATKDVHPRGVRLRGARIVGEIDWEWQHLRVPLDLLDCALDAPVHLDHATVTGLSLVRCRVPGFTAEHLVSASSVRLSRSVFTGSIQLKDASVDGEVVLSGARIEASQRHQRTRFAIDAHRLRTTGSLNLEHRFRAEGAVNLSGVRIGGSLQCSGGHFLNPGNSALTVSDAEVKGNVHLTNGFEAQGRVAFNRARVEGNLSCDGGSFSNAEGDALTAERVSVGGALLMRGRFSALGRVRLSGARVGGNLECSHGGFDSAASGDAIQANGIQVEGDLLMRGRFRSSGRIQLDNARIDGSLDGDGATLANPGGPALQAANLSVGGDVRFDDEATSDHFRAQGDVCLSGARVGGSVVCVGGSFISPDGLALDLADAQIGGNLWMTGNTTVQGTLSLLRSRIQGDFSFMASTLDGELSARGMTLAGNFSWARSPHRPRRVDLRRAQVGQIDDDESSWPEWGGLLIDGFTYDRLSARAPSSPRERLSWIRRQRGFMPEPYQQLAQVYRRNGQLAEATTVAMAQQDDLRRRGDLGFAAKAWNWFIGRSLGHGYRPARAAWFLVALYLLTLGAVVLGARSDAFIQTGEIAPQPAVTSSHCGPQYPCLAPLAYSLESVVPILNLHQRDHWQPRSTTFADRALRDWLYLSTVLGYAGTTLLAAGLSGLARKT</sequence>
<dbReference type="EMBL" id="JAJOMB010000028">
    <property type="protein sequence ID" value="MCD5316233.1"/>
    <property type="molecule type" value="Genomic_DNA"/>
</dbReference>
<keyword evidence="1" id="KW-0472">Membrane</keyword>
<evidence type="ECO:0000313" key="3">
    <source>
        <dbReference type="Proteomes" id="UP001138997"/>
    </source>
</evidence>
<keyword evidence="1" id="KW-0812">Transmembrane</keyword>
<evidence type="ECO:0000313" key="2">
    <source>
        <dbReference type="EMBL" id="MCD5316233.1"/>
    </source>
</evidence>
<dbReference type="Gene3D" id="2.160.20.20">
    <property type="match status" value="1"/>
</dbReference>
<feature type="transmembrane region" description="Helical" evidence="1">
    <location>
        <begin position="684"/>
        <end position="707"/>
    </location>
</feature>
<keyword evidence="1" id="KW-1133">Transmembrane helix</keyword>
<keyword evidence="3" id="KW-1185">Reference proteome</keyword>